<name>A0A7C8ZNT2_OPUST</name>
<sequence length="106" mass="11632">MATGWVGDEGIFPRPRPRLAPTAGRVFLPAPPGIHSPTGPRIPPARPKRTEQSTPDRARRTDPDLEHAGQSRGGRVDGGRQFEQQREAVAPRTGAERLREAERLVV</sequence>
<evidence type="ECO:0000256" key="1">
    <source>
        <dbReference type="SAM" id="MobiDB-lite"/>
    </source>
</evidence>
<feature type="compositionally biased region" description="Basic and acidic residues" evidence="1">
    <location>
        <begin position="94"/>
        <end position="106"/>
    </location>
</feature>
<protein>
    <submittedName>
        <fullName evidence="2">Uncharacterized protein</fullName>
    </submittedName>
</protein>
<accession>A0A7C8ZNT2</accession>
<feature type="compositionally biased region" description="Pro residues" evidence="1">
    <location>
        <begin position="29"/>
        <end position="45"/>
    </location>
</feature>
<proteinExistence type="predicted"/>
<reference evidence="2" key="1">
    <citation type="journal article" date="2013" name="J. Plant Res.">
        <title>Effect of fungi and light on seed germination of three Opuntia species from semiarid lands of central Mexico.</title>
        <authorList>
            <person name="Delgado-Sanchez P."/>
            <person name="Jimenez-Bremont J.F."/>
            <person name="Guerrero-Gonzalez Mde L."/>
            <person name="Flores J."/>
        </authorList>
    </citation>
    <scope>NUCLEOTIDE SEQUENCE</scope>
    <source>
        <tissue evidence="2">Cladode</tissue>
    </source>
</reference>
<feature type="region of interest" description="Disordered" evidence="1">
    <location>
        <begin position="1"/>
        <end position="106"/>
    </location>
</feature>
<feature type="compositionally biased region" description="Basic and acidic residues" evidence="1">
    <location>
        <begin position="48"/>
        <end position="86"/>
    </location>
</feature>
<evidence type="ECO:0000313" key="2">
    <source>
        <dbReference type="EMBL" id="MBA4646275.1"/>
    </source>
</evidence>
<organism evidence="2">
    <name type="scientific">Opuntia streptacantha</name>
    <name type="common">Prickly pear cactus</name>
    <name type="synonym">Opuntia cardona</name>
    <dbReference type="NCBI Taxonomy" id="393608"/>
    <lineage>
        <taxon>Eukaryota</taxon>
        <taxon>Viridiplantae</taxon>
        <taxon>Streptophyta</taxon>
        <taxon>Embryophyta</taxon>
        <taxon>Tracheophyta</taxon>
        <taxon>Spermatophyta</taxon>
        <taxon>Magnoliopsida</taxon>
        <taxon>eudicotyledons</taxon>
        <taxon>Gunneridae</taxon>
        <taxon>Pentapetalae</taxon>
        <taxon>Caryophyllales</taxon>
        <taxon>Cactineae</taxon>
        <taxon>Cactaceae</taxon>
        <taxon>Opuntioideae</taxon>
        <taxon>Opuntia</taxon>
    </lineage>
</organism>
<dbReference type="AlphaFoldDB" id="A0A7C8ZNT2"/>
<reference evidence="2" key="2">
    <citation type="submission" date="2020-07" db="EMBL/GenBank/DDBJ databases">
        <authorList>
            <person name="Vera ALvarez R."/>
            <person name="Arias-Moreno D.M."/>
            <person name="Jimenez-Jacinto V."/>
            <person name="Jimenez-Bremont J.F."/>
            <person name="Swaminathan K."/>
            <person name="Moose S.P."/>
            <person name="Guerrero-Gonzalez M.L."/>
            <person name="Marino-Ramirez L."/>
            <person name="Landsman D."/>
            <person name="Rodriguez-Kessler M."/>
            <person name="Delgado-Sanchez P."/>
        </authorList>
    </citation>
    <scope>NUCLEOTIDE SEQUENCE</scope>
    <source>
        <tissue evidence="2">Cladode</tissue>
    </source>
</reference>
<dbReference type="EMBL" id="GISG01145421">
    <property type="protein sequence ID" value="MBA4646275.1"/>
    <property type="molecule type" value="Transcribed_RNA"/>
</dbReference>